<gene>
    <name evidence="2" type="ORF">C481_08201</name>
</gene>
<proteinExistence type="predicted"/>
<dbReference type="AlphaFoldDB" id="M0AYY5"/>
<comment type="caution">
    <text evidence="2">The sequence shown here is derived from an EMBL/GenBank/DDBJ whole genome shotgun (WGS) entry which is preliminary data.</text>
</comment>
<dbReference type="eggNOG" id="arCOG04770">
    <property type="taxonomic scope" value="Archaea"/>
</dbReference>
<sequence length="253" mass="26654">MTERVATVDELFGRGRRDDRTVLVDGTGREFDAHWLCTTTWKAGNFLRHVGVHEGTTVGVVGGGPLALLACFGTTLLGGKTRFEPPTDLADADDLQALVAPIDDIETGRYDLPRGTGKLGYGDEPTTPGVSHFDAGLWSENPSFPPQTLDPETGLLTDGKRTDTHEDVIETAADVIDDYGLETGTRVVVRAPLSAPETVAAGVVAPLLAEGVIVLAGTEAEPDDEPTGDRGAYAVSNDPVPEPNRIAPDAVSL</sequence>
<dbReference type="EMBL" id="AOIO01000021">
    <property type="protein sequence ID" value="ELZ02634.1"/>
    <property type="molecule type" value="Genomic_DNA"/>
</dbReference>
<dbReference type="OrthoDB" id="205088at2157"/>
<evidence type="ECO:0008006" key="4">
    <source>
        <dbReference type="Google" id="ProtNLM"/>
    </source>
</evidence>
<evidence type="ECO:0000313" key="2">
    <source>
        <dbReference type="EMBL" id="ELZ02634.1"/>
    </source>
</evidence>
<evidence type="ECO:0000256" key="1">
    <source>
        <dbReference type="SAM" id="MobiDB-lite"/>
    </source>
</evidence>
<accession>M0AYY5</accession>
<evidence type="ECO:0000313" key="3">
    <source>
        <dbReference type="Proteomes" id="UP000011554"/>
    </source>
</evidence>
<organism evidence="2 3">
    <name type="scientific">Natrialba asiatica (strain ATCC 700177 / DSM 12278 / JCM 9576 / FERM P-10747 / NBRC 102637 / 172P1)</name>
    <dbReference type="NCBI Taxonomy" id="29540"/>
    <lineage>
        <taxon>Archaea</taxon>
        <taxon>Methanobacteriati</taxon>
        <taxon>Methanobacteriota</taxon>
        <taxon>Stenosarchaea group</taxon>
        <taxon>Halobacteria</taxon>
        <taxon>Halobacteriales</taxon>
        <taxon>Natrialbaceae</taxon>
        <taxon>Natrialba</taxon>
    </lineage>
</organism>
<feature type="region of interest" description="Disordered" evidence="1">
    <location>
        <begin position="218"/>
        <end position="253"/>
    </location>
</feature>
<reference evidence="2 3" key="1">
    <citation type="journal article" date="2014" name="PLoS Genet.">
        <title>Phylogenetically driven sequencing of extremely halophilic archaea reveals strategies for static and dynamic osmo-response.</title>
        <authorList>
            <person name="Becker E.A."/>
            <person name="Seitzer P.M."/>
            <person name="Tritt A."/>
            <person name="Larsen D."/>
            <person name="Krusor M."/>
            <person name="Yao A.I."/>
            <person name="Wu D."/>
            <person name="Madern D."/>
            <person name="Eisen J.A."/>
            <person name="Darling A.E."/>
            <person name="Facciotti M.T."/>
        </authorList>
    </citation>
    <scope>NUCLEOTIDE SEQUENCE [LARGE SCALE GENOMIC DNA]</scope>
    <source>
        <strain evidence="2 3">DSM 12278</strain>
    </source>
</reference>
<keyword evidence="3" id="KW-1185">Reference proteome</keyword>
<dbReference type="Proteomes" id="UP000011554">
    <property type="component" value="Unassembled WGS sequence"/>
</dbReference>
<protein>
    <recommendedName>
        <fullName evidence="4">Acetyl-CoA synthetase</fullName>
    </recommendedName>
</protein>
<dbReference type="RefSeq" id="WP_006108672.1">
    <property type="nucleotide sequence ID" value="NZ_AOIO01000021.1"/>
</dbReference>
<name>M0AYY5_NATA1</name>
<dbReference type="PATRIC" id="fig|29540.5.peg.1669"/>